<dbReference type="AlphaFoldDB" id="A0A4R4UGW7"/>
<keyword evidence="3" id="KW-1185">Reference proteome</keyword>
<dbReference type="PANTHER" id="PTHR38011:SF11">
    <property type="entry name" value="2,5-DIAMINO-6-RIBOSYLAMINO-4(3H)-PYRIMIDINONE 5'-PHOSPHATE REDUCTASE"/>
    <property type="match status" value="1"/>
</dbReference>
<dbReference type="InterPro" id="IPR050765">
    <property type="entry name" value="Riboflavin_Biosynth_HTPR"/>
</dbReference>
<name>A0A4R4UGW7_9ACTN</name>
<evidence type="ECO:0000259" key="1">
    <source>
        <dbReference type="Pfam" id="PF01872"/>
    </source>
</evidence>
<protein>
    <submittedName>
        <fullName evidence="2">Dihydrofolate reductase</fullName>
    </submittedName>
</protein>
<dbReference type="Proteomes" id="UP000295258">
    <property type="component" value="Unassembled WGS sequence"/>
</dbReference>
<dbReference type="SUPFAM" id="SSF53597">
    <property type="entry name" value="Dihydrofolate reductase-like"/>
    <property type="match status" value="1"/>
</dbReference>
<sequence>MRKIIHFVHTSLDGFVEGPNGEFDWPVMGPELSAYSLSQVERADTFLYGRPVWEMMVGYWPNVESVSDDPHDLKFAPVWRRTAKVVFSRTLRDPGHGARVIDGTNLVEQVTTLKTEPGKDLLLMGGASLAAELTARGLIDEYQVIVHPVVLGGGKALFTGFEHRLDLQLVDSRTLDARTVLLRHRPASH</sequence>
<accession>A0A4R4UGW7</accession>
<proteinExistence type="predicted"/>
<comment type="caution">
    <text evidence="2">The sequence shown here is derived from an EMBL/GenBank/DDBJ whole genome shotgun (WGS) entry which is preliminary data.</text>
</comment>
<evidence type="ECO:0000313" key="2">
    <source>
        <dbReference type="EMBL" id="TDC89286.1"/>
    </source>
</evidence>
<dbReference type="GO" id="GO:0009231">
    <property type="term" value="P:riboflavin biosynthetic process"/>
    <property type="evidence" value="ECO:0007669"/>
    <property type="project" value="InterPro"/>
</dbReference>
<dbReference type="Pfam" id="PF01872">
    <property type="entry name" value="RibD_C"/>
    <property type="match status" value="1"/>
</dbReference>
<reference evidence="2 3" key="1">
    <citation type="submission" date="2019-03" db="EMBL/GenBank/DDBJ databases">
        <title>Draft genome sequences of novel Actinobacteria.</title>
        <authorList>
            <person name="Sahin N."/>
            <person name="Ay H."/>
            <person name="Saygin H."/>
        </authorList>
    </citation>
    <scope>NUCLEOTIDE SEQUENCE [LARGE SCALE GENOMIC DNA]</scope>
    <source>
        <strain evidence="2 3">KC310</strain>
    </source>
</reference>
<dbReference type="GO" id="GO:0008703">
    <property type="term" value="F:5-amino-6-(5-phosphoribosylamino)uracil reductase activity"/>
    <property type="evidence" value="ECO:0007669"/>
    <property type="project" value="InterPro"/>
</dbReference>
<dbReference type="Gene3D" id="3.40.430.10">
    <property type="entry name" value="Dihydrofolate Reductase, subunit A"/>
    <property type="match status" value="1"/>
</dbReference>
<dbReference type="PANTHER" id="PTHR38011">
    <property type="entry name" value="DIHYDROFOLATE REDUCTASE FAMILY PROTEIN (AFU_ORTHOLOGUE AFUA_8G06820)"/>
    <property type="match status" value="1"/>
</dbReference>
<dbReference type="RefSeq" id="WP_132605861.1">
    <property type="nucleotide sequence ID" value="NZ_SMKO01000233.1"/>
</dbReference>
<dbReference type="InterPro" id="IPR002734">
    <property type="entry name" value="RibDG_C"/>
</dbReference>
<gene>
    <name evidence="2" type="ORF">E1292_44670</name>
</gene>
<dbReference type="EMBL" id="SMKO01000233">
    <property type="protein sequence ID" value="TDC89286.1"/>
    <property type="molecule type" value="Genomic_DNA"/>
</dbReference>
<dbReference type="InterPro" id="IPR024072">
    <property type="entry name" value="DHFR-like_dom_sf"/>
</dbReference>
<evidence type="ECO:0000313" key="3">
    <source>
        <dbReference type="Proteomes" id="UP000295258"/>
    </source>
</evidence>
<organism evidence="2 3">
    <name type="scientific">Nonomuraea deserti</name>
    <dbReference type="NCBI Taxonomy" id="1848322"/>
    <lineage>
        <taxon>Bacteria</taxon>
        <taxon>Bacillati</taxon>
        <taxon>Actinomycetota</taxon>
        <taxon>Actinomycetes</taxon>
        <taxon>Streptosporangiales</taxon>
        <taxon>Streptosporangiaceae</taxon>
        <taxon>Nonomuraea</taxon>
    </lineage>
</organism>
<feature type="domain" description="Bacterial bifunctional deaminase-reductase C-terminal" evidence="1">
    <location>
        <begin position="2"/>
        <end position="181"/>
    </location>
</feature>